<reference evidence="9 10" key="1">
    <citation type="submission" date="2017-12" db="EMBL/GenBank/DDBJ databases">
        <title>Phylogenetic diversity of female urinary microbiome.</title>
        <authorList>
            <person name="Thomas-White K."/>
            <person name="Wolfe A.J."/>
        </authorList>
    </citation>
    <scope>NUCLEOTIDE SEQUENCE [LARGE SCALE GENOMIC DNA]</scope>
    <source>
        <strain evidence="9 10">UMB0402</strain>
    </source>
</reference>
<organism evidence="9 10">
    <name type="scientific">Winkia neuii</name>
    <dbReference type="NCBI Taxonomy" id="33007"/>
    <lineage>
        <taxon>Bacteria</taxon>
        <taxon>Bacillati</taxon>
        <taxon>Actinomycetota</taxon>
        <taxon>Actinomycetes</taxon>
        <taxon>Actinomycetales</taxon>
        <taxon>Actinomycetaceae</taxon>
        <taxon>Winkia</taxon>
    </lineage>
</organism>
<evidence type="ECO:0000256" key="4">
    <source>
        <dbReference type="ARBA" id="ARBA00022692"/>
    </source>
</evidence>
<dbReference type="EMBL" id="PKKO01000004">
    <property type="protein sequence ID" value="PKY72003.1"/>
    <property type="molecule type" value="Genomic_DNA"/>
</dbReference>
<evidence type="ECO:0000256" key="3">
    <source>
        <dbReference type="ARBA" id="ARBA00022475"/>
    </source>
</evidence>
<name>A0A2I1ILK4_9ACTO</name>
<keyword evidence="4 7" id="KW-0812">Transmembrane</keyword>
<evidence type="ECO:0000313" key="9">
    <source>
        <dbReference type="EMBL" id="PKY72003.1"/>
    </source>
</evidence>
<evidence type="ECO:0000256" key="6">
    <source>
        <dbReference type="ARBA" id="ARBA00023136"/>
    </source>
</evidence>
<evidence type="ECO:0000256" key="5">
    <source>
        <dbReference type="ARBA" id="ARBA00022989"/>
    </source>
</evidence>
<comment type="similarity">
    <text evidence="2">Belongs to the EamA transporter family.</text>
</comment>
<evidence type="ECO:0000313" key="10">
    <source>
        <dbReference type="Proteomes" id="UP000235122"/>
    </source>
</evidence>
<comment type="subcellular location">
    <subcellularLocation>
        <location evidence="1">Cell membrane</location>
        <topology evidence="1">Multi-pass membrane protein</topology>
    </subcellularLocation>
</comment>
<dbReference type="InterPro" id="IPR000620">
    <property type="entry name" value="EamA_dom"/>
</dbReference>
<evidence type="ECO:0000256" key="2">
    <source>
        <dbReference type="ARBA" id="ARBA00007362"/>
    </source>
</evidence>
<feature type="transmembrane region" description="Helical" evidence="7">
    <location>
        <begin position="30"/>
        <end position="47"/>
    </location>
</feature>
<feature type="transmembrane region" description="Helical" evidence="7">
    <location>
        <begin position="83"/>
        <end position="103"/>
    </location>
</feature>
<feature type="domain" description="EamA" evidence="8">
    <location>
        <begin position="26"/>
        <end position="155"/>
    </location>
</feature>
<dbReference type="PANTHER" id="PTHR42920:SF5">
    <property type="entry name" value="EAMA DOMAIN-CONTAINING PROTEIN"/>
    <property type="match status" value="1"/>
</dbReference>
<keyword evidence="6 7" id="KW-0472">Membrane</keyword>
<dbReference type="InterPro" id="IPR051258">
    <property type="entry name" value="Diverse_Substrate_Transporter"/>
</dbReference>
<dbReference type="AlphaFoldDB" id="A0A2I1ILK4"/>
<dbReference type="InterPro" id="IPR037185">
    <property type="entry name" value="EmrE-like"/>
</dbReference>
<comment type="caution">
    <text evidence="9">The sequence shown here is derived from an EMBL/GenBank/DDBJ whole genome shotgun (WGS) entry which is preliminary data.</text>
</comment>
<dbReference type="Proteomes" id="UP000235122">
    <property type="component" value="Unassembled WGS sequence"/>
</dbReference>
<proteinExistence type="inferred from homology"/>
<dbReference type="SUPFAM" id="SSF103481">
    <property type="entry name" value="Multidrug resistance efflux transporter EmrE"/>
    <property type="match status" value="1"/>
</dbReference>
<keyword evidence="10" id="KW-1185">Reference proteome</keyword>
<evidence type="ECO:0000256" key="1">
    <source>
        <dbReference type="ARBA" id="ARBA00004651"/>
    </source>
</evidence>
<sequence length="175" mass="18457">MVIYTSAVATLGLAILSLRGLSFGLGETYTLAGSVCYSLHIVLLGRFSKRTDSQTLASTQLIMMGALSLLLAAPGGIQVPKTAFTWFALFYMALLGGSLAMLLQTWAQSRISQTRVAIIMTCEPVFAAVTAIIFGGEPLTLRLVIGGGLIVAAILASELTSARKAKTRARVESKS</sequence>
<dbReference type="PANTHER" id="PTHR42920">
    <property type="entry name" value="OS03G0707200 PROTEIN-RELATED"/>
    <property type="match status" value="1"/>
</dbReference>
<dbReference type="GO" id="GO:0005886">
    <property type="term" value="C:plasma membrane"/>
    <property type="evidence" value="ECO:0007669"/>
    <property type="project" value="UniProtKB-SubCell"/>
</dbReference>
<keyword evidence="5 7" id="KW-1133">Transmembrane helix</keyword>
<protein>
    <submittedName>
        <fullName evidence="9">EamA family transporter</fullName>
    </submittedName>
</protein>
<feature type="transmembrane region" description="Helical" evidence="7">
    <location>
        <begin position="141"/>
        <end position="160"/>
    </location>
</feature>
<feature type="transmembrane region" description="Helical" evidence="7">
    <location>
        <begin position="115"/>
        <end position="135"/>
    </location>
</feature>
<dbReference type="STRING" id="33007.HMPREF3198_00417"/>
<evidence type="ECO:0000259" key="8">
    <source>
        <dbReference type="Pfam" id="PF00892"/>
    </source>
</evidence>
<feature type="transmembrane region" description="Helical" evidence="7">
    <location>
        <begin position="59"/>
        <end position="77"/>
    </location>
</feature>
<gene>
    <name evidence="9" type="ORF">CYJ19_07260</name>
</gene>
<accession>A0A2I1ILK4</accession>
<evidence type="ECO:0000256" key="7">
    <source>
        <dbReference type="SAM" id="Phobius"/>
    </source>
</evidence>
<dbReference type="Pfam" id="PF00892">
    <property type="entry name" value="EamA"/>
    <property type="match status" value="1"/>
</dbReference>
<keyword evidence="3" id="KW-1003">Cell membrane</keyword>